<dbReference type="PROSITE" id="PS51318">
    <property type="entry name" value="TAT"/>
    <property type="match status" value="1"/>
</dbReference>
<evidence type="ECO:0000256" key="2">
    <source>
        <dbReference type="SAM" id="SignalP"/>
    </source>
</evidence>
<feature type="compositionally biased region" description="Basic and acidic residues" evidence="1">
    <location>
        <begin position="10"/>
        <end position="21"/>
    </location>
</feature>
<proteinExistence type="predicted"/>
<feature type="signal peptide" evidence="2">
    <location>
        <begin position="1"/>
        <end position="42"/>
    </location>
</feature>
<organism evidence="3">
    <name type="scientific">uncultured Chloroflexota bacterium</name>
    <dbReference type="NCBI Taxonomy" id="166587"/>
    <lineage>
        <taxon>Bacteria</taxon>
        <taxon>Bacillati</taxon>
        <taxon>Chloroflexota</taxon>
        <taxon>environmental samples</taxon>
    </lineage>
</organism>
<dbReference type="EMBL" id="CADCTC010000170">
    <property type="protein sequence ID" value="CAA9267299.1"/>
    <property type="molecule type" value="Genomic_DNA"/>
</dbReference>
<dbReference type="InterPro" id="IPR006311">
    <property type="entry name" value="TAT_signal"/>
</dbReference>
<evidence type="ECO:0008006" key="4">
    <source>
        <dbReference type="Google" id="ProtNLM"/>
    </source>
</evidence>
<protein>
    <recommendedName>
        <fullName evidence="4">ABC transporter, substrate-binding protein (Cluster 1, maltose/g3p/polyamine/iron)</fullName>
    </recommendedName>
</protein>
<accession>A0A6J4J0M9</accession>
<sequence>MDSTGTAAPMRREDTARPREAVSRRRLIGASIALTAAAPAWAAACGQGGPAPAGGPAGGTVTQPASIVWLNWEGAGASLEGNTKSVASFAAKYPSIKIENAAQPSAGEAYWNKHASLKASGTSPDVWEWEPQHVVDYVLRKQVTDVQPLVARDKHDLADFFPKGIEQYRYRNGLWGMPRDFPNRELLYNATMFQKEGVKLPTGDWKNPDWTWDAFLDAARRLSKPDVAAFSTGKGVRMWTPWVWSNGGEVIDEQNLVCVLDQPQATEGLQFIQDMIHKHRIWPETLPQGANFNNGQVAIQEDAPAGMGNRRRDIGDKFTWDAVMHPRGKNGKYVAAGGGAGWALDASSKAKDAAWALLKHVTSSEEQIQLCQLGGTIGSRRSVMTNQCFQQTPPKNVKLFIEGTEYLHVDVRVAGWTEVLRVMNEELASLWNGSKPARQVALDIKSKIDPILKSEAQKAGA</sequence>
<feature type="chain" id="PRO_5026950851" description="ABC transporter, substrate-binding protein (Cluster 1, maltose/g3p/polyamine/iron)" evidence="2">
    <location>
        <begin position="43"/>
        <end position="461"/>
    </location>
</feature>
<feature type="region of interest" description="Disordered" evidence="1">
    <location>
        <begin position="1"/>
        <end position="21"/>
    </location>
</feature>
<dbReference type="InterPro" id="IPR006059">
    <property type="entry name" value="SBP"/>
</dbReference>
<evidence type="ECO:0000313" key="3">
    <source>
        <dbReference type="EMBL" id="CAA9267299.1"/>
    </source>
</evidence>
<gene>
    <name evidence="3" type="ORF">AVDCRST_MAG77-3722</name>
</gene>
<dbReference type="Gene3D" id="3.40.190.10">
    <property type="entry name" value="Periplasmic binding protein-like II"/>
    <property type="match status" value="1"/>
</dbReference>
<dbReference type="PANTHER" id="PTHR43649:SF30">
    <property type="entry name" value="ABC TRANSPORTER SUBSTRATE-BINDING PROTEIN"/>
    <property type="match status" value="1"/>
</dbReference>
<dbReference type="CDD" id="cd13585">
    <property type="entry name" value="PBP2_TMBP_like"/>
    <property type="match status" value="1"/>
</dbReference>
<evidence type="ECO:0000256" key="1">
    <source>
        <dbReference type="SAM" id="MobiDB-lite"/>
    </source>
</evidence>
<keyword evidence="2" id="KW-0732">Signal</keyword>
<dbReference type="InterPro" id="IPR050490">
    <property type="entry name" value="Bact_solute-bd_prot1"/>
</dbReference>
<dbReference type="PANTHER" id="PTHR43649">
    <property type="entry name" value="ARABINOSE-BINDING PROTEIN-RELATED"/>
    <property type="match status" value="1"/>
</dbReference>
<dbReference type="AlphaFoldDB" id="A0A6J4J0M9"/>
<reference evidence="3" key="1">
    <citation type="submission" date="2020-02" db="EMBL/GenBank/DDBJ databases">
        <authorList>
            <person name="Meier V. D."/>
        </authorList>
    </citation>
    <scope>NUCLEOTIDE SEQUENCE</scope>
    <source>
        <strain evidence="3">AVDCRST_MAG77</strain>
    </source>
</reference>
<dbReference type="SUPFAM" id="SSF53850">
    <property type="entry name" value="Periplasmic binding protein-like II"/>
    <property type="match status" value="1"/>
</dbReference>
<dbReference type="Pfam" id="PF13416">
    <property type="entry name" value="SBP_bac_8"/>
    <property type="match status" value="1"/>
</dbReference>
<name>A0A6J4J0M9_9CHLR</name>